<name>A0ABT7A6K7_9ACTN</name>
<evidence type="ECO:0000256" key="2">
    <source>
        <dbReference type="ARBA" id="ARBA00022723"/>
    </source>
</evidence>
<dbReference type="PANTHER" id="PTHR32308:SF10">
    <property type="entry name" value="CITRATE LYASE SUBUNIT BETA"/>
    <property type="match status" value="1"/>
</dbReference>
<reference evidence="5 6" key="1">
    <citation type="submission" date="2023-05" db="EMBL/GenBank/DDBJ databases">
        <title>Streptantibioticus silvisoli sp. nov., acidotolerant actinomycetes 1 from pine litter.</title>
        <authorList>
            <person name="Swiecimska M."/>
            <person name="Golinska P."/>
            <person name="Sangal V."/>
            <person name="Wachnowicz B."/>
            <person name="Goodfellow M."/>
        </authorList>
    </citation>
    <scope>NUCLEOTIDE SEQUENCE [LARGE SCALE GENOMIC DNA]</scope>
    <source>
        <strain evidence="5 6">DSM 42109</strain>
    </source>
</reference>
<protein>
    <submittedName>
        <fullName evidence="5">CoA ester lyase</fullName>
    </submittedName>
</protein>
<evidence type="ECO:0000256" key="3">
    <source>
        <dbReference type="ARBA" id="ARBA00022842"/>
    </source>
</evidence>
<keyword evidence="6" id="KW-1185">Reference proteome</keyword>
<dbReference type="SUPFAM" id="SSF51621">
    <property type="entry name" value="Phosphoenolpyruvate/pyruvate domain"/>
    <property type="match status" value="1"/>
</dbReference>
<gene>
    <name evidence="5" type="ORF">NMN56_034530</name>
</gene>
<evidence type="ECO:0000256" key="1">
    <source>
        <dbReference type="ARBA" id="ARBA00001946"/>
    </source>
</evidence>
<organism evidence="5 6">
    <name type="scientific">Streptomyces iconiensis</name>
    <dbReference type="NCBI Taxonomy" id="1384038"/>
    <lineage>
        <taxon>Bacteria</taxon>
        <taxon>Bacillati</taxon>
        <taxon>Actinomycetota</taxon>
        <taxon>Actinomycetes</taxon>
        <taxon>Kitasatosporales</taxon>
        <taxon>Streptomycetaceae</taxon>
        <taxon>Streptomyces</taxon>
    </lineage>
</organism>
<dbReference type="InterPro" id="IPR011206">
    <property type="entry name" value="Citrate_lyase_beta/mcl1/mcl2"/>
</dbReference>
<dbReference type="PIRSF" id="PIRSF015582">
    <property type="entry name" value="Cit_lyase_B"/>
    <property type="match status" value="1"/>
</dbReference>
<dbReference type="Proteomes" id="UP001214441">
    <property type="component" value="Unassembled WGS sequence"/>
</dbReference>
<dbReference type="RefSeq" id="WP_274041341.1">
    <property type="nucleotide sequence ID" value="NZ_JANCPR020000049.1"/>
</dbReference>
<dbReference type="InterPro" id="IPR015813">
    <property type="entry name" value="Pyrv/PenolPyrv_kinase-like_dom"/>
</dbReference>
<evidence type="ECO:0000313" key="5">
    <source>
        <dbReference type="EMBL" id="MDJ1136972.1"/>
    </source>
</evidence>
<dbReference type="InterPro" id="IPR005000">
    <property type="entry name" value="Aldolase/citrate-lyase_domain"/>
</dbReference>
<keyword evidence="5" id="KW-0456">Lyase</keyword>
<proteinExistence type="predicted"/>
<feature type="domain" description="HpcH/HpaI aldolase/citrate lyase" evidence="4">
    <location>
        <begin position="106"/>
        <end position="212"/>
    </location>
</feature>
<dbReference type="EMBL" id="JANCPR020000049">
    <property type="protein sequence ID" value="MDJ1136972.1"/>
    <property type="molecule type" value="Genomic_DNA"/>
</dbReference>
<dbReference type="InterPro" id="IPR040442">
    <property type="entry name" value="Pyrv_kinase-like_dom_sf"/>
</dbReference>
<evidence type="ECO:0000313" key="6">
    <source>
        <dbReference type="Proteomes" id="UP001214441"/>
    </source>
</evidence>
<comment type="cofactor">
    <cofactor evidence="1">
        <name>Mg(2+)</name>
        <dbReference type="ChEBI" id="CHEBI:18420"/>
    </cofactor>
</comment>
<dbReference type="Gene3D" id="3.20.20.60">
    <property type="entry name" value="Phosphoenolpyruvate-binding domains"/>
    <property type="match status" value="1"/>
</dbReference>
<dbReference type="Pfam" id="PF03328">
    <property type="entry name" value="HpcH_HpaI"/>
    <property type="match status" value="2"/>
</dbReference>
<dbReference type="PANTHER" id="PTHR32308">
    <property type="entry name" value="LYASE BETA SUBUNIT, PUTATIVE (AFU_ORTHOLOGUE AFUA_4G13030)-RELATED"/>
    <property type="match status" value="1"/>
</dbReference>
<feature type="domain" description="HpcH/HpaI aldolase/citrate lyase" evidence="4">
    <location>
        <begin position="10"/>
        <end position="103"/>
    </location>
</feature>
<dbReference type="GO" id="GO:0016829">
    <property type="term" value="F:lyase activity"/>
    <property type="evidence" value="ECO:0007669"/>
    <property type="project" value="UniProtKB-KW"/>
</dbReference>
<keyword evidence="3" id="KW-0460">Magnesium</keyword>
<sequence>MGFLDHGPALLFCPGDRPDRYAKAAAAADAVLLDLEDAVAPDAKERARSEVANAVPELGDRVVVRVNAIGTPWHEADVAAMRRAGARQLMLPKATGPEDLAALGDFEVVALCESAAGVLNARALAHSPHCAALFWGGEDLIADLGGRFARDAHGRYHPVVEQARSTVLLAAGEAGRPAIDTVHIAIGDLAGVGEESVRAADSGFRAKACIHPSHVPAIRAGFAPTEEQATWARDVLAAAGREAGVFVFRGRMIDAPLLAQARAIAGHSAAPTTHEGQ</sequence>
<keyword evidence="2" id="KW-0479">Metal-binding</keyword>
<evidence type="ECO:0000259" key="4">
    <source>
        <dbReference type="Pfam" id="PF03328"/>
    </source>
</evidence>
<comment type="caution">
    <text evidence="5">The sequence shown here is derived from an EMBL/GenBank/DDBJ whole genome shotgun (WGS) entry which is preliminary data.</text>
</comment>
<accession>A0ABT7A6K7</accession>